<proteinExistence type="predicted"/>
<dbReference type="RefSeq" id="XP_066663563.1">
    <property type="nucleotide sequence ID" value="XM_066817871.1"/>
</dbReference>
<accession>A0ABR1V6K7</accession>
<evidence type="ECO:0000256" key="1">
    <source>
        <dbReference type="SAM" id="MobiDB-lite"/>
    </source>
</evidence>
<dbReference type="GeneID" id="92050931"/>
<dbReference type="Proteomes" id="UP001433268">
    <property type="component" value="Unassembled WGS sequence"/>
</dbReference>
<dbReference type="EMBL" id="JAQQWN010000009">
    <property type="protein sequence ID" value="KAK8066810.1"/>
    <property type="molecule type" value="Genomic_DNA"/>
</dbReference>
<feature type="region of interest" description="Disordered" evidence="1">
    <location>
        <begin position="52"/>
        <end position="122"/>
    </location>
</feature>
<evidence type="ECO:0000313" key="2">
    <source>
        <dbReference type="EMBL" id="KAK8066810.1"/>
    </source>
</evidence>
<comment type="caution">
    <text evidence="2">The sequence shown here is derived from an EMBL/GenBank/DDBJ whole genome shotgun (WGS) entry which is preliminary data.</text>
</comment>
<evidence type="ECO:0000313" key="3">
    <source>
        <dbReference type="Proteomes" id="UP001433268"/>
    </source>
</evidence>
<sequence>MKHLLKDVQDHKGLGLKEIHKLVSSLYADKEAITNLTPEKWVLKLFRDAKRKSKEGEQTNLGEGDTAKTKKLQKKVAVAEEKGEQVNNNHNNKPHDLFADEPMDDEEEDGGYESEPDEWWKR</sequence>
<protein>
    <submittedName>
        <fullName evidence="2">Uncharacterized protein</fullName>
    </submittedName>
</protein>
<name>A0ABR1V6K7_9PEZI</name>
<gene>
    <name evidence="2" type="ORF">PG997_013557</name>
</gene>
<organism evidence="2 3">
    <name type="scientific">Apiospora hydei</name>
    <dbReference type="NCBI Taxonomy" id="1337664"/>
    <lineage>
        <taxon>Eukaryota</taxon>
        <taxon>Fungi</taxon>
        <taxon>Dikarya</taxon>
        <taxon>Ascomycota</taxon>
        <taxon>Pezizomycotina</taxon>
        <taxon>Sordariomycetes</taxon>
        <taxon>Xylariomycetidae</taxon>
        <taxon>Amphisphaeriales</taxon>
        <taxon>Apiosporaceae</taxon>
        <taxon>Apiospora</taxon>
    </lineage>
</organism>
<feature type="compositionally biased region" description="Acidic residues" evidence="1">
    <location>
        <begin position="99"/>
        <end position="122"/>
    </location>
</feature>
<keyword evidence="3" id="KW-1185">Reference proteome</keyword>
<reference evidence="2 3" key="1">
    <citation type="submission" date="2023-01" db="EMBL/GenBank/DDBJ databases">
        <title>Analysis of 21 Apiospora genomes using comparative genomics revels a genus with tremendous synthesis potential of carbohydrate active enzymes and secondary metabolites.</title>
        <authorList>
            <person name="Sorensen T."/>
        </authorList>
    </citation>
    <scope>NUCLEOTIDE SEQUENCE [LARGE SCALE GENOMIC DNA]</scope>
    <source>
        <strain evidence="2 3">CBS 114990</strain>
    </source>
</reference>